<protein>
    <submittedName>
        <fullName evidence="1">Uncharacterized protein</fullName>
    </submittedName>
</protein>
<keyword evidence="2" id="KW-1185">Reference proteome</keyword>
<proteinExistence type="predicted"/>
<accession>A0A975GVJ0</accession>
<reference evidence="1" key="1">
    <citation type="submission" date="2020-09" db="EMBL/GenBank/DDBJ databases">
        <title>Brevundimonas sp. LVF2 isolated from a puddle in Goettingen, Germany.</title>
        <authorList>
            <person name="Friedrich I."/>
            <person name="Klassen A."/>
            <person name="Hannes N."/>
            <person name="Schneider D."/>
            <person name="Hertel R."/>
            <person name="Daniel R."/>
        </authorList>
    </citation>
    <scope>NUCLEOTIDE SEQUENCE</scope>
    <source>
        <strain evidence="1">LVF2</strain>
    </source>
</reference>
<evidence type="ECO:0000313" key="1">
    <source>
        <dbReference type="EMBL" id="QTC91481.1"/>
    </source>
</evidence>
<organism evidence="1 2">
    <name type="scientific">Brevundimonas goettingensis</name>
    <dbReference type="NCBI Taxonomy" id="2774190"/>
    <lineage>
        <taxon>Bacteria</taxon>
        <taxon>Pseudomonadati</taxon>
        <taxon>Pseudomonadota</taxon>
        <taxon>Alphaproteobacteria</taxon>
        <taxon>Caulobacterales</taxon>
        <taxon>Caulobacteraceae</taxon>
        <taxon>Brevundimonas</taxon>
    </lineage>
</organism>
<dbReference type="EMBL" id="CP062222">
    <property type="protein sequence ID" value="QTC91481.1"/>
    <property type="molecule type" value="Genomic_DNA"/>
</dbReference>
<dbReference type="RefSeq" id="WP_207870658.1">
    <property type="nucleotide sequence ID" value="NZ_CP062222.1"/>
</dbReference>
<dbReference type="KEGG" id="bgoe:IFJ75_00655"/>
<gene>
    <name evidence="1" type="ORF">IFJ75_00655</name>
</gene>
<dbReference type="InterPro" id="IPR011050">
    <property type="entry name" value="Pectin_lyase_fold/virulence"/>
</dbReference>
<dbReference type="Gene3D" id="2.160.20.10">
    <property type="entry name" value="Single-stranded right-handed beta-helix, Pectin lyase-like"/>
    <property type="match status" value="1"/>
</dbReference>
<sequence length="458" mass="48697">MNPDRRDIVLGVAALAALPRTAFAAEPRTVSIEAFGAVPGEDARPAILAAVQSLAETGGGTVIIPNNGVGGWRISGETRIETSNIRIELHDDLQLTTTEPSAALSFVGSPARPLIDVGVVCPGRKCRIDGNGRNMRGYRYVAGPSFPALHFAHCHRPFAGNLHAFNGLVNSLLFEFCGDPRHVDCDGSDAQYDNGISVNFYPLYRRHNPEGPLLWTNSYGLRPRAWNNKGIGIALYAAVGNVLEWPASWNNGNDIAALPTNGGGISIEHNTASRDPAAAGRDSHTVITGADVHDNYNIGIIATARGVKLVSPRIRRTRRPRIRPNRTTAYGSNLLVFGYGAVEVVDGLSEDAGQHGAVLLATNTHDYPDLAWDGTIVRSYGHGIWGRGISLVTTSDRSVVEDSGAGNPARVRDVRLDNTGSAYNPVGGRAVIGGRIGTAQPGTPTTIDLSADAGLWTR</sequence>
<name>A0A975GVJ0_9CAUL</name>
<evidence type="ECO:0000313" key="2">
    <source>
        <dbReference type="Proteomes" id="UP000663918"/>
    </source>
</evidence>
<dbReference type="SUPFAM" id="SSF51126">
    <property type="entry name" value="Pectin lyase-like"/>
    <property type="match status" value="1"/>
</dbReference>
<dbReference type="Proteomes" id="UP000663918">
    <property type="component" value="Chromosome"/>
</dbReference>
<dbReference type="AlphaFoldDB" id="A0A975GVJ0"/>
<dbReference type="InterPro" id="IPR012334">
    <property type="entry name" value="Pectin_lyas_fold"/>
</dbReference>